<proteinExistence type="predicted"/>
<sequence>MPKVATINHNWPRQLTQFITAHGPFPEYLKRFGLHSNGSCVCEEIGSLIHYATECYVTASHLLTKTTLATTPSWYKFIVSYAGSIRKIVNLMDFLREREEDLKVQD</sequence>
<gene>
    <name evidence="1" type="ORF">AVEN_6504_1</name>
</gene>
<dbReference type="OrthoDB" id="411823at2759"/>
<dbReference type="Proteomes" id="UP000499080">
    <property type="component" value="Unassembled WGS sequence"/>
</dbReference>
<organism evidence="1 2">
    <name type="scientific">Araneus ventricosus</name>
    <name type="common">Orbweaver spider</name>
    <name type="synonym">Epeira ventricosa</name>
    <dbReference type="NCBI Taxonomy" id="182803"/>
    <lineage>
        <taxon>Eukaryota</taxon>
        <taxon>Metazoa</taxon>
        <taxon>Ecdysozoa</taxon>
        <taxon>Arthropoda</taxon>
        <taxon>Chelicerata</taxon>
        <taxon>Arachnida</taxon>
        <taxon>Araneae</taxon>
        <taxon>Araneomorphae</taxon>
        <taxon>Entelegynae</taxon>
        <taxon>Araneoidea</taxon>
        <taxon>Araneidae</taxon>
        <taxon>Araneus</taxon>
    </lineage>
</organism>
<evidence type="ECO:0000313" key="2">
    <source>
        <dbReference type="Proteomes" id="UP000499080"/>
    </source>
</evidence>
<evidence type="ECO:0000313" key="1">
    <source>
        <dbReference type="EMBL" id="GBN09660.1"/>
    </source>
</evidence>
<reference evidence="1 2" key="1">
    <citation type="journal article" date="2019" name="Sci. Rep.">
        <title>Orb-weaving spider Araneus ventricosus genome elucidates the spidroin gene catalogue.</title>
        <authorList>
            <person name="Kono N."/>
            <person name="Nakamura H."/>
            <person name="Ohtoshi R."/>
            <person name="Moran D.A.P."/>
            <person name="Shinohara A."/>
            <person name="Yoshida Y."/>
            <person name="Fujiwara M."/>
            <person name="Mori M."/>
            <person name="Tomita M."/>
            <person name="Arakawa K."/>
        </authorList>
    </citation>
    <scope>NUCLEOTIDE SEQUENCE [LARGE SCALE GENOMIC DNA]</scope>
</reference>
<keyword evidence="2" id="KW-1185">Reference proteome</keyword>
<name>A0A4Y2L624_ARAVE</name>
<comment type="caution">
    <text evidence="1">The sequence shown here is derived from an EMBL/GenBank/DDBJ whole genome shotgun (WGS) entry which is preliminary data.</text>
</comment>
<dbReference type="AlphaFoldDB" id="A0A4Y2L624"/>
<accession>A0A4Y2L624</accession>
<protein>
    <submittedName>
        <fullName evidence="1">Uncharacterized protein</fullName>
    </submittedName>
</protein>
<dbReference type="EMBL" id="BGPR01005381">
    <property type="protein sequence ID" value="GBN09660.1"/>
    <property type="molecule type" value="Genomic_DNA"/>
</dbReference>